<dbReference type="EMBL" id="MFYX01000109">
    <property type="protein sequence ID" value="OGK02361.1"/>
    <property type="molecule type" value="Genomic_DNA"/>
</dbReference>
<evidence type="ECO:0000313" key="3">
    <source>
        <dbReference type="Proteomes" id="UP000179243"/>
    </source>
</evidence>
<dbReference type="Gene3D" id="3.20.20.150">
    <property type="entry name" value="Divalent-metal-dependent TIM barrel enzymes"/>
    <property type="match status" value="1"/>
</dbReference>
<protein>
    <recommendedName>
        <fullName evidence="1">Xylose isomerase-like TIM barrel domain-containing protein</fullName>
    </recommendedName>
</protein>
<organism evidence="2 3">
    <name type="scientific">Candidatus Raymondbacteria bacterium RIFOXYD12_FULL_49_13</name>
    <dbReference type="NCBI Taxonomy" id="1817890"/>
    <lineage>
        <taxon>Bacteria</taxon>
        <taxon>Raymondiibacteriota</taxon>
    </lineage>
</organism>
<evidence type="ECO:0000313" key="2">
    <source>
        <dbReference type="EMBL" id="OGK02361.1"/>
    </source>
</evidence>
<comment type="caution">
    <text evidence="2">The sequence shown here is derived from an EMBL/GenBank/DDBJ whole genome shotgun (WGS) entry which is preliminary data.</text>
</comment>
<reference evidence="2 3" key="1">
    <citation type="journal article" date="2016" name="Nat. Commun.">
        <title>Thousands of microbial genomes shed light on interconnected biogeochemical processes in an aquifer system.</title>
        <authorList>
            <person name="Anantharaman K."/>
            <person name="Brown C.T."/>
            <person name="Hug L.A."/>
            <person name="Sharon I."/>
            <person name="Castelle C.J."/>
            <person name="Probst A.J."/>
            <person name="Thomas B.C."/>
            <person name="Singh A."/>
            <person name="Wilkins M.J."/>
            <person name="Karaoz U."/>
            <person name="Brodie E.L."/>
            <person name="Williams K.H."/>
            <person name="Hubbard S.S."/>
            <person name="Banfield J.F."/>
        </authorList>
    </citation>
    <scope>NUCLEOTIDE SEQUENCE [LARGE SCALE GENOMIC DNA]</scope>
</reference>
<name>A0A1F7F6U2_UNCRA</name>
<sequence>MLLGLKVGTNNDYYSDEIDRLYGEEAFDYIELFIVPGTFDRFVHLWKQKKIPYIFHGPHSLAGMNLSKVEHEANNHEKMREVDHFQRELNPQYTIFHAGLDGTLDEAIRQLKVFKSQYPELFASALVENKPKIGLHKEQCVGYSQEQIAQIMTQVGVGFCLDFGHAFAAAASLKKDEKAFVSDFMTLNPSMFHVSDSYSGKEMDSHLHLGLGNLDLTWILSLIPQAGLVTLETLKDTKDNLDDFVTDVRYVRNMLNSFCSKSA</sequence>
<proteinExistence type="predicted"/>
<accession>A0A1F7F6U2</accession>
<dbReference type="AlphaFoldDB" id="A0A1F7F6U2"/>
<dbReference type="InterPro" id="IPR013022">
    <property type="entry name" value="Xyl_isomerase-like_TIM-brl"/>
</dbReference>
<dbReference type="Proteomes" id="UP000179243">
    <property type="component" value="Unassembled WGS sequence"/>
</dbReference>
<dbReference type="SUPFAM" id="SSF51658">
    <property type="entry name" value="Xylose isomerase-like"/>
    <property type="match status" value="1"/>
</dbReference>
<dbReference type="Pfam" id="PF01261">
    <property type="entry name" value="AP_endonuc_2"/>
    <property type="match status" value="1"/>
</dbReference>
<evidence type="ECO:0000259" key="1">
    <source>
        <dbReference type="Pfam" id="PF01261"/>
    </source>
</evidence>
<gene>
    <name evidence="2" type="ORF">A2519_15940</name>
</gene>
<dbReference type="InterPro" id="IPR036237">
    <property type="entry name" value="Xyl_isomerase-like_sf"/>
</dbReference>
<feature type="domain" description="Xylose isomerase-like TIM barrel" evidence="1">
    <location>
        <begin position="27"/>
        <end position="252"/>
    </location>
</feature>